<comment type="caution">
    <text evidence="3">The sequence shown here is derived from an EMBL/GenBank/DDBJ whole genome shotgun (WGS) entry which is preliminary data.</text>
</comment>
<dbReference type="PANTHER" id="PTHR48081:SF33">
    <property type="entry name" value="KYNURENINE FORMAMIDASE"/>
    <property type="match status" value="1"/>
</dbReference>
<dbReference type="Pfam" id="PF07859">
    <property type="entry name" value="Abhydrolase_3"/>
    <property type="match status" value="1"/>
</dbReference>
<dbReference type="InterPro" id="IPR050300">
    <property type="entry name" value="GDXG_lipolytic_enzyme"/>
</dbReference>
<dbReference type="Gene3D" id="3.40.50.1820">
    <property type="entry name" value="alpha/beta hydrolase"/>
    <property type="match status" value="1"/>
</dbReference>
<dbReference type="Proteomes" id="UP001611263">
    <property type="component" value="Unassembled WGS sequence"/>
</dbReference>
<reference evidence="3 4" key="1">
    <citation type="submission" date="2024-10" db="EMBL/GenBank/DDBJ databases">
        <title>The Natural Products Discovery Center: Release of the First 8490 Sequenced Strains for Exploring Actinobacteria Biosynthetic Diversity.</title>
        <authorList>
            <person name="Kalkreuter E."/>
            <person name="Kautsar S.A."/>
            <person name="Yang D."/>
            <person name="Bader C.D."/>
            <person name="Teijaro C.N."/>
            <person name="Fluegel L."/>
            <person name="Davis C.M."/>
            <person name="Simpson J.R."/>
            <person name="Lauterbach L."/>
            <person name="Steele A.D."/>
            <person name="Gui C."/>
            <person name="Meng S."/>
            <person name="Li G."/>
            <person name="Viehrig K."/>
            <person name="Ye F."/>
            <person name="Su P."/>
            <person name="Kiefer A.F."/>
            <person name="Nichols A."/>
            <person name="Cepeda A.J."/>
            <person name="Yan W."/>
            <person name="Fan B."/>
            <person name="Jiang Y."/>
            <person name="Adhikari A."/>
            <person name="Zheng C.-J."/>
            <person name="Schuster L."/>
            <person name="Cowan T.M."/>
            <person name="Smanski M.J."/>
            <person name="Chevrette M.G."/>
            <person name="De Carvalho L.P.S."/>
            <person name="Shen B."/>
        </authorList>
    </citation>
    <scope>NUCLEOTIDE SEQUENCE [LARGE SCALE GENOMIC DNA]</scope>
    <source>
        <strain evidence="3 4">NPDC020568</strain>
    </source>
</reference>
<dbReference type="InterPro" id="IPR013094">
    <property type="entry name" value="AB_hydrolase_3"/>
</dbReference>
<evidence type="ECO:0000256" key="1">
    <source>
        <dbReference type="ARBA" id="ARBA00022801"/>
    </source>
</evidence>
<evidence type="ECO:0000313" key="3">
    <source>
        <dbReference type="EMBL" id="MFI1460356.1"/>
    </source>
</evidence>
<evidence type="ECO:0000259" key="2">
    <source>
        <dbReference type="Pfam" id="PF07859"/>
    </source>
</evidence>
<accession>A0ABW7TKH7</accession>
<keyword evidence="4" id="KW-1185">Reference proteome</keyword>
<keyword evidence="1 3" id="KW-0378">Hydrolase</keyword>
<feature type="domain" description="Alpha/beta hydrolase fold-3" evidence="2">
    <location>
        <begin position="69"/>
        <end position="157"/>
    </location>
</feature>
<dbReference type="GO" id="GO:0016787">
    <property type="term" value="F:hydrolase activity"/>
    <property type="evidence" value="ECO:0007669"/>
    <property type="project" value="UniProtKB-KW"/>
</dbReference>
<sequence length="290" mass="31302">MSDPRIDADYNVRNTVAPEVFDRVIADYRVRSDEAVRGLSGHEGITYDEAGGQQLDIWGVGTEPRPVFLAVHGGYWRMLSRHDTAFMARVLDDAGIATVTVDYGLAPATPLEEIVRQVRAAVAWVFHHGRGYGLDPNRIVVGGSSAGGHLTGTTMMPGWQAEFGLPADVVRAAMPISGLFDLRPLVDFTSEWLHLDLGRAAALSPALTPLRTEGAADPVSVIAVAENDGAGFLEQSRRFHELWSARSSSRLLTVPGRNHYDVFLDLADPDSELTGALIELIAATGSQQSS</sequence>
<dbReference type="EMBL" id="JBIRUQ010000001">
    <property type="protein sequence ID" value="MFI1460356.1"/>
    <property type="molecule type" value="Genomic_DNA"/>
</dbReference>
<dbReference type="GeneID" id="93509099"/>
<dbReference type="InterPro" id="IPR029058">
    <property type="entry name" value="AB_hydrolase_fold"/>
</dbReference>
<proteinExistence type="predicted"/>
<protein>
    <submittedName>
        <fullName evidence="3">Alpha/beta hydrolase</fullName>
    </submittedName>
</protein>
<dbReference type="RefSeq" id="WP_033241951.1">
    <property type="nucleotide sequence ID" value="NZ_JBIRUQ010000001.1"/>
</dbReference>
<evidence type="ECO:0000313" key="4">
    <source>
        <dbReference type="Proteomes" id="UP001611263"/>
    </source>
</evidence>
<dbReference type="PANTHER" id="PTHR48081">
    <property type="entry name" value="AB HYDROLASE SUPERFAMILY PROTEIN C4A8.06C"/>
    <property type="match status" value="1"/>
</dbReference>
<name>A0ABW7TKH7_9NOCA</name>
<dbReference type="SUPFAM" id="SSF53474">
    <property type="entry name" value="alpha/beta-Hydrolases"/>
    <property type="match status" value="1"/>
</dbReference>
<organism evidence="3 4">
    <name type="scientific">Nocardia carnea</name>
    <dbReference type="NCBI Taxonomy" id="37328"/>
    <lineage>
        <taxon>Bacteria</taxon>
        <taxon>Bacillati</taxon>
        <taxon>Actinomycetota</taxon>
        <taxon>Actinomycetes</taxon>
        <taxon>Mycobacteriales</taxon>
        <taxon>Nocardiaceae</taxon>
        <taxon>Nocardia</taxon>
    </lineage>
</organism>
<gene>
    <name evidence="3" type="ORF">ACH4WX_06485</name>
</gene>